<dbReference type="PROSITE" id="PS50944">
    <property type="entry name" value="HTH_DTXR"/>
    <property type="match status" value="1"/>
</dbReference>
<dbReference type="GO" id="GO:0003700">
    <property type="term" value="F:DNA-binding transcription factor activity"/>
    <property type="evidence" value="ECO:0007669"/>
    <property type="project" value="InterPro"/>
</dbReference>
<dbReference type="Gene3D" id="1.10.10.10">
    <property type="entry name" value="Winged helix-like DNA-binding domain superfamily/Winged helix DNA-binding domain"/>
    <property type="match status" value="1"/>
</dbReference>
<sequence length="134" mass="15129">MSNRFQYLLVVYLAATSRGEPISPGYVAEKLDRSPAATTEMLQRLESEGLLTYEPYEGVTLTAEGRAGGEEYYEQYAIFRAFFRDILEVDDSEREAMELVGSVSPLVTDRLVETVLEGDRDDILNNSKQTVNYL</sequence>
<dbReference type="Proteomes" id="UP000019024">
    <property type="component" value="Plasmid unnamed"/>
</dbReference>
<evidence type="ECO:0000259" key="1">
    <source>
        <dbReference type="PROSITE" id="PS50944"/>
    </source>
</evidence>
<dbReference type="AlphaFoldDB" id="W0JWC8"/>
<accession>W0JWC8</accession>
<dbReference type="KEGG" id="hlr:HALLA_03965"/>
<dbReference type="RefSeq" id="WP_049954439.1">
    <property type="nucleotide sequence ID" value="NZ_CP007056.1"/>
</dbReference>
<dbReference type="InterPro" id="IPR022689">
    <property type="entry name" value="Iron_dep_repressor"/>
</dbReference>
<dbReference type="PANTHER" id="PTHR33238:SF7">
    <property type="entry name" value="IRON-DEPENDENT TRANSCRIPTIONAL REGULATOR"/>
    <property type="match status" value="1"/>
</dbReference>
<keyword evidence="3" id="KW-1185">Reference proteome</keyword>
<dbReference type="SMART" id="SM00529">
    <property type="entry name" value="HTH_DTXR"/>
    <property type="match status" value="1"/>
</dbReference>
<dbReference type="GO" id="GO:0003677">
    <property type="term" value="F:DNA binding"/>
    <property type="evidence" value="ECO:0007669"/>
    <property type="project" value="InterPro"/>
</dbReference>
<proteinExistence type="predicted"/>
<keyword evidence="2" id="KW-0614">Plasmid</keyword>
<dbReference type="InterPro" id="IPR050536">
    <property type="entry name" value="DtxR_MntR_Metal-Reg"/>
</dbReference>
<dbReference type="GO" id="GO:0046914">
    <property type="term" value="F:transition metal ion binding"/>
    <property type="evidence" value="ECO:0007669"/>
    <property type="project" value="InterPro"/>
</dbReference>
<dbReference type="PANTHER" id="PTHR33238">
    <property type="entry name" value="IRON (METAL) DEPENDENT REPRESSOR, DTXR FAMILY"/>
    <property type="match status" value="1"/>
</dbReference>
<dbReference type="OrthoDB" id="266552at2157"/>
<feature type="domain" description="HTH dtxR-type" evidence="1">
    <location>
        <begin position="1"/>
        <end position="62"/>
    </location>
</feature>
<dbReference type="InterPro" id="IPR022687">
    <property type="entry name" value="HTH_DTXR"/>
</dbReference>
<dbReference type="eggNOG" id="arCOG02101">
    <property type="taxonomic scope" value="Archaea"/>
</dbReference>
<reference evidence="2 3" key="1">
    <citation type="submission" date="2014-01" db="EMBL/GenBank/DDBJ databases">
        <authorList>
            <consortium name="DOE Joint Genome Institute"/>
            <person name="Anderson I."/>
            <person name="Huntemann M."/>
            <person name="Han J."/>
            <person name="Chen A."/>
            <person name="Kyrpides N."/>
            <person name="Mavromatis K."/>
            <person name="Markowitz V."/>
            <person name="Palaniappan K."/>
            <person name="Ivanova N."/>
            <person name="Schaumberg A."/>
            <person name="Pati A."/>
            <person name="Liolios K."/>
            <person name="Nordberg H.P."/>
            <person name="Cantor M.N."/>
            <person name="Hua S.X."/>
            <person name="Woyke T."/>
        </authorList>
    </citation>
    <scope>NUCLEOTIDE SEQUENCE [LARGE SCALE GENOMIC DNA]</scope>
    <source>
        <strain evidence="2 3">XH-48</strain>
        <plasmid evidence="3">1</plasmid>
    </source>
</reference>
<geneLocation type="plasmid" evidence="2">
    <name>unnamed</name>
</geneLocation>
<dbReference type="EMBL" id="CP007056">
    <property type="protein sequence ID" value="AHG01560.1"/>
    <property type="molecule type" value="Genomic_DNA"/>
</dbReference>
<dbReference type="GeneID" id="25146961"/>
<gene>
    <name evidence="2" type="ORF">HALLA_03965</name>
</gene>
<evidence type="ECO:0000313" key="2">
    <source>
        <dbReference type="EMBL" id="AHG01560.1"/>
    </source>
</evidence>
<dbReference type="Pfam" id="PF01325">
    <property type="entry name" value="Fe_dep_repress"/>
    <property type="match status" value="1"/>
</dbReference>
<protein>
    <submittedName>
        <fullName evidence="2">Iron-dependent repressor</fullName>
    </submittedName>
</protein>
<dbReference type="InterPro" id="IPR036388">
    <property type="entry name" value="WH-like_DNA-bd_sf"/>
</dbReference>
<dbReference type="HOGENOM" id="CLU_069532_4_0_2"/>
<evidence type="ECO:0000313" key="3">
    <source>
        <dbReference type="Proteomes" id="UP000019024"/>
    </source>
</evidence>
<dbReference type="InterPro" id="IPR036390">
    <property type="entry name" value="WH_DNA-bd_sf"/>
</dbReference>
<organism evidence="2 3">
    <name type="scientific">Halostagnicola larsenii XH-48</name>
    <dbReference type="NCBI Taxonomy" id="797299"/>
    <lineage>
        <taxon>Archaea</taxon>
        <taxon>Methanobacteriati</taxon>
        <taxon>Methanobacteriota</taxon>
        <taxon>Stenosarchaea group</taxon>
        <taxon>Halobacteria</taxon>
        <taxon>Halobacteriales</taxon>
        <taxon>Natrialbaceae</taxon>
        <taxon>Halostagnicola</taxon>
    </lineage>
</organism>
<dbReference type="SUPFAM" id="SSF46785">
    <property type="entry name" value="Winged helix' DNA-binding domain"/>
    <property type="match status" value="1"/>
</dbReference>
<name>W0JWC8_9EURY</name>